<reference evidence="1" key="1">
    <citation type="submission" date="2024-05" db="EMBL/GenBank/DDBJ databases">
        <title>Planctomycetes of the genus Singulisphaera possess chitinolytic capabilities.</title>
        <authorList>
            <person name="Ivanova A."/>
        </authorList>
    </citation>
    <scope>NUCLEOTIDE SEQUENCE</scope>
    <source>
        <strain evidence="1">Ch08T</strain>
    </source>
</reference>
<name>A0AAU7CP46_9BACT</name>
<dbReference type="AlphaFoldDB" id="A0AAU7CP46"/>
<proteinExistence type="predicted"/>
<sequence length="130" mass="13895">MPNTFIHGYKGKFLIGSTDFAVTDFNLDWEVDADDITHTGAGGSQVVLDGVERFEGTITFIYDTTNKPTVAPQQLKPRTFAVAHLKPDGTDDFSATVLCSKFSFKSGPKAGAVAVTVNVKSSSAITYPVS</sequence>
<protein>
    <submittedName>
        <fullName evidence="1">Uncharacterized protein</fullName>
    </submittedName>
</protein>
<accession>A0AAU7CP46</accession>
<dbReference type="RefSeq" id="WP_406699227.1">
    <property type="nucleotide sequence ID" value="NZ_CP155447.1"/>
</dbReference>
<gene>
    <name evidence="1" type="ORF">V5E97_10155</name>
</gene>
<dbReference type="EMBL" id="CP155447">
    <property type="protein sequence ID" value="XBH06376.1"/>
    <property type="molecule type" value="Genomic_DNA"/>
</dbReference>
<organism evidence="1">
    <name type="scientific">Singulisphaera sp. Ch08</name>
    <dbReference type="NCBI Taxonomy" id="3120278"/>
    <lineage>
        <taxon>Bacteria</taxon>
        <taxon>Pseudomonadati</taxon>
        <taxon>Planctomycetota</taxon>
        <taxon>Planctomycetia</taxon>
        <taxon>Isosphaerales</taxon>
        <taxon>Isosphaeraceae</taxon>
        <taxon>Singulisphaera</taxon>
    </lineage>
</organism>
<evidence type="ECO:0000313" key="1">
    <source>
        <dbReference type="EMBL" id="XBH06376.1"/>
    </source>
</evidence>